<proteinExistence type="inferred from homology"/>
<dbReference type="SUPFAM" id="SSF56935">
    <property type="entry name" value="Porins"/>
    <property type="match status" value="1"/>
</dbReference>
<name>A0A1M5ANT1_9BACT</name>
<evidence type="ECO:0000256" key="6">
    <source>
        <dbReference type="ARBA" id="ARBA00023077"/>
    </source>
</evidence>
<dbReference type="PANTHER" id="PTHR30069">
    <property type="entry name" value="TONB-DEPENDENT OUTER MEMBRANE RECEPTOR"/>
    <property type="match status" value="1"/>
</dbReference>
<evidence type="ECO:0000256" key="7">
    <source>
        <dbReference type="ARBA" id="ARBA00023136"/>
    </source>
</evidence>
<evidence type="ECO:0000313" key="15">
    <source>
        <dbReference type="EMBL" id="SHF31562.1"/>
    </source>
</evidence>
<protein>
    <submittedName>
        <fullName evidence="15">TonB-linked outer membrane protein, SusC/RagA family</fullName>
    </submittedName>
</protein>
<dbReference type="RefSeq" id="WP_084088138.1">
    <property type="nucleotide sequence ID" value="NZ_FQUS01000007.1"/>
</dbReference>
<evidence type="ECO:0000256" key="11">
    <source>
        <dbReference type="RuleBase" id="RU003357"/>
    </source>
</evidence>
<dbReference type="InterPro" id="IPR008969">
    <property type="entry name" value="CarboxyPept-like_regulatory"/>
</dbReference>
<dbReference type="GO" id="GO:0015344">
    <property type="term" value="F:siderophore uptake transmembrane transporter activity"/>
    <property type="evidence" value="ECO:0007669"/>
    <property type="project" value="TreeGrafter"/>
</dbReference>
<feature type="domain" description="TonB-dependent receptor-like beta-barrel" evidence="13">
    <location>
        <begin position="432"/>
        <end position="800"/>
    </location>
</feature>
<keyword evidence="4 10" id="KW-0812">Transmembrane</keyword>
<dbReference type="InterPro" id="IPR037066">
    <property type="entry name" value="Plug_dom_sf"/>
</dbReference>
<dbReference type="STRING" id="1194090.SAMN05443144_107122"/>
<accession>A0A1M5ANT1</accession>
<evidence type="ECO:0000256" key="5">
    <source>
        <dbReference type="ARBA" id="ARBA00022729"/>
    </source>
</evidence>
<evidence type="ECO:0000256" key="8">
    <source>
        <dbReference type="ARBA" id="ARBA00023170"/>
    </source>
</evidence>
<dbReference type="InterPro" id="IPR012910">
    <property type="entry name" value="Plug_dom"/>
</dbReference>
<evidence type="ECO:0000256" key="12">
    <source>
        <dbReference type="SAM" id="SignalP"/>
    </source>
</evidence>
<keyword evidence="9 10" id="KW-0998">Cell outer membrane</keyword>
<dbReference type="OrthoDB" id="9768177at2"/>
<dbReference type="PANTHER" id="PTHR30069:SF29">
    <property type="entry name" value="HEMOGLOBIN AND HEMOGLOBIN-HAPTOGLOBIN-BINDING PROTEIN 1-RELATED"/>
    <property type="match status" value="1"/>
</dbReference>
<comment type="similarity">
    <text evidence="10 11">Belongs to the TonB-dependent receptor family.</text>
</comment>
<dbReference type="SUPFAM" id="SSF49464">
    <property type="entry name" value="Carboxypeptidase regulatory domain-like"/>
    <property type="match status" value="1"/>
</dbReference>
<feature type="signal peptide" evidence="12">
    <location>
        <begin position="1"/>
        <end position="21"/>
    </location>
</feature>
<keyword evidence="7 10" id="KW-0472">Membrane</keyword>
<sequence>MFRTLLSTFCLIAFFAQVAFAQTGSITGQVIDNNGESVPGANVLLVESGQGTATNAEGNYTISSVEAGTYTLRVTFVGFAEYNQQVTIESGETAEVNVTLRAGAIDLDEVVVTALGFEREVRSIGYSVQEVTGESVTDSRESNIVNALAGKIAGVQINSSSGQPGKSSRITIRGNSSMLGDNQPLFVVDGIPVSNASDGNPTENILFSGGASNRALDIDPSTIENVSVLKGASATALYGSRAANGAVIITTKSGQKDQDLRIDFNSSVGWGTAIIDGFNDEYLQGIDGYYHNGLPSDNGGYVEPGSPSDEPQIGRAWGPHKDSVSTQVLNDLGVDQIQTYDPRADFYETSQKTDNSINISGGTSQSNYFFSANRTDQSGIVPGSDLERTSLMGKFGSDLGELLNVQTSVNYINTGNQWMSEGNGPQNFLYGLNFVPINYDLTPATRQDGTQRMHTSSYNNPFWLAENNPYNSSVDRFISNSEITVDILPWLTISERIGIDTYTDSRKGRKNIGTRGVTSGMYDQKINRTQINSDFTISAQQDLNQDFSVELLLGNNINTRNYDYTLQEGTNLNIPNYFHISNANTVTGDEEIEEYRLYSFYGQTTVDYQDYVYLTLTARNDWSSTLPDDNNSYFYPSASLGFVFSDAVDFFDDSFVSFAKLRASISQVGSDADPYSLSTNYVQANPDDGVRGNINFPFQGINGYNLDFELGNPELKPEITTEYEIGADLRFFANRANVDISYYDRSTENQIFPVPMSNASGYDSYLGNAGEIRNYGVELALGLSPIQTSEFQWDIDVNFSKNTTEVVKLAEGVENIYLGGFTSPQIRIEPEKNGYGVLWGSRYQRSENGKLLINPESGFPIRAGSDGPIGNVQPDWNGNLRTTFRYKGVSLSALFDRQQGGDILNMDLYYATYYGSSENTEQRNTTYVYDGVLAEVNDNGELVSSGNPNDVEITRDRTYWQSVYGITFENFIEDGSYLKLRELSLAYTLPQSLIAKLPVRSLTIKGVGRNLWIDTDFSYGDPEGSLYGSGNAQGFYHMLAPSTRNYTVSLQVSF</sequence>
<evidence type="ECO:0000256" key="2">
    <source>
        <dbReference type="ARBA" id="ARBA00022448"/>
    </source>
</evidence>
<dbReference type="Pfam" id="PF00593">
    <property type="entry name" value="TonB_dep_Rec_b-barrel"/>
    <property type="match status" value="1"/>
</dbReference>
<comment type="subcellular location">
    <subcellularLocation>
        <location evidence="1 10">Cell outer membrane</location>
        <topology evidence="1 10">Multi-pass membrane protein</topology>
    </subcellularLocation>
</comment>
<dbReference type="Pfam" id="PF13715">
    <property type="entry name" value="CarbopepD_reg_2"/>
    <property type="match status" value="1"/>
</dbReference>
<dbReference type="Gene3D" id="2.40.170.20">
    <property type="entry name" value="TonB-dependent receptor, beta-barrel domain"/>
    <property type="match status" value="1"/>
</dbReference>
<evidence type="ECO:0000256" key="4">
    <source>
        <dbReference type="ARBA" id="ARBA00022692"/>
    </source>
</evidence>
<evidence type="ECO:0000259" key="13">
    <source>
        <dbReference type="Pfam" id="PF00593"/>
    </source>
</evidence>
<keyword evidence="3 10" id="KW-1134">Transmembrane beta strand</keyword>
<feature type="domain" description="TonB-dependent receptor plug" evidence="14">
    <location>
        <begin position="121"/>
        <end position="246"/>
    </location>
</feature>
<dbReference type="InterPro" id="IPR000531">
    <property type="entry name" value="Beta-barrel_TonB"/>
</dbReference>
<dbReference type="Proteomes" id="UP000184041">
    <property type="component" value="Unassembled WGS sequence"/>
</dbReference>
<dbReference type="Gene3D" id="2.170.130.10">
    <property type="entry name" value="TonB-dependent receptor, plug domain"/>
    <property type="match status" value="1"/>
</dbReference>
<dbReference type="PROSITE" id="PS52016">
    <property type="entry name" value="TONB_DEPENDENT_REC_3"/>
    <property type="match status" value="1"/>
</dbReference>
<dbReference type="NCBIfam" id="TIGR04057">
    <property type="entry name" value="SusC_RagA_signa"/>
    <property type="match status" value="1"/>
</dbReference>
<evidence type="ECO:0000256" key="10">
    <source>
        <dbReference type="PROSITE-ProRule" id="PRU01360"/>
    </source>
</evidence>
<reference evidence="15 16" key="1">
    <citation type="submission" date="2016-11" db="EMBL/GenBank/DDBJ databases">
        <authorList>
            <person name="Jaros S."/>
            <person name="Januszkiewicz K."/>
            <person name="Wedrychowicz H."/>
        </authorList>
    </citation>
    <scope>NUCLEOTIDE SEQUENCE [LARGE SCALE GENOMIC DNA]</scope>
    <source>
        <strain evidence="15 16">DSM 21986</strain>
    </source>
</reference>
<keyword evidence="2 10" id="KW-0813">Transport</keyword>
<dbReference type="GO" id="GO:0044718">
    <property type="term" value="P:siderophore transmembrane transport"/>
    <property type="evidence" value="ECO:0007669"/>
    <property type="project" value="TreeGrafter"/>
</dbReference>
<dbReference type="GO" id="GO:0009279">
    <property type="term" value="C:cell outer membrane"/>
    <property type="evidence" value="ECO:0007669"/>
    <property type="project" value="UniProtKB-SubCell"/>
</dbReference>
<feature type="chain" id="PRO_5012906168" evidence="12">
    <location>
        <begin position="22"/>
        <end position="1054"/>
    </location>
</feature>
<dbReference type="Pfam" id="PF07715">
    <property type="entry name" value="Plug"/>
    <property type="match status" value="1"/>
</dbReference>
<dbReference type="AlphaFoldDB" id="A0A1M5ANT1"/>
<organism evidence="15 16">
    <name type="scientific">Fodinibius roseus</name>
    <dbReference type="NCBI Taxonomy" id="1194090"/>
    <lineage>
        <taxon>Bacteria</taxon>
        <taxon>Pseudomonadati</taxon>
        <taxon>Balneolota</taxon>
        <taxon>Balneolia</taxon>
        <taxon>Balneolales</taxon>
        <taxon>Balneolaceae</taxon>
        <taxon>Fodinibius</taxon>
    </lineage>
</organism>
<evidence type="ECO:0000256" key="1">
    <source>
        <dbReference type="ARBA" id="ARBA00004571"/>
    </source>
</evidence>
<dbReference type="Gene3D" id="2.60.40.1120">
    <property type="entry name" value="Carboxypeptidase-like, regulatory domain"/>
    <property type="match status" value="1"/>
</dbReference>
<dbReference type="InterPro" id="IPR023997">
    <property type="entry name" value="TonB-dep_OMP_SusC/RagA_CS"/>
</dbReference>
<dbReference type="InterPro" id="IPR036942">
    <property type="entry name" value="Beta-barrel_TonB_sf"/>
</dbReference>
<dbReference type="InterPro" id="IPR039426">
    <property type="entry name" value="TonB-dep_rcpt-like"/>
</dbReference>
<gene>
    <name evidence="15" type="ORF">SAMN05443144_107122</name>
</gene>
<keyword evidence="8" id="KW-0675">Receptor</keyword>
<keyword evidence="6 11" id="KW-0798">TonB box</keyword>
<dbReference type="EMBL" id="FQUS01000007">
    <property type="protein sequence ID" value="SHF31562.1"/>
    <property type="molecule type" value="Genomic_DNA"/>
</dbReference>
<evidence type="ECO:0000256" key="9">
    <source>
        <dbReference type="ARBA" id="ARBA00023237"/>
    </source>
</evidence>
<keyword evidence="5 12" id="KW-0732">Signal</keyword>
<evidence type="ECO:0000256" key="3">
    <source>
        <dbReference type="ARBA" id="ARBA00022452"/>
    </source>
</evidence>
<keyword evidence="16" id="KW-1185">Reference proteome</keyword>
<dbReference type="InterPro" id="IPR023996">
    <property type="entry name" value="TonB-dep_OMP_SusC/RagA"/>
</dbReference>
<evidence type="ECO:0000313" key="16">
    <source>
        <dbReference type="Proteomes" id="UP000184041"/>
    </source>
</evidence>
<dbReference type="NCBIfam" id="TIGR04056">
    <property type="entry name" value="OMP_RagA_SusC"/>
    <property type="match status" value="1"/>
</dbReference>
<evidence type="ECO:0000259" key="14">
    <source>
        <dbReference type="Pfam" id="PF07715"/>
    </source>
</evidence>